<protein>
    <submittedName>
        <fullName evidence="1">Uncharacterized protein</fullName>
    </submittedName>
</protein>
<name>A0A8S5VFV8_9CAUD</name>
<reference evidence="1" key="1">
    <citation type="journal article" date="2021" name="Proc. Natl. Acad. Sci. U.S.A.">
        <title>A Catalog of Tens of Thousands of Viruses from Human Metagenomes Reveals Hidden Associations with Chronic Diseases.</title>
        <authorList>
            <person name="Tisza M.J."/>
            <person name="Buck C.B."/>
        </authorList>
    </citation>
    <scope>NUCLEOTIDE SEQUENCE</scope>
    <source>
        <strain evidence="1">Ct3R43</strain>
    </source>
</reference>
<organism evidence="1">
    <name type="scientific">Siphoviridae sp. ct3R43</name>
    <dbReference type="NCBI Taxonomy" id="2825321"/>
    <lineage>
        <taxon>Viruses</taxon>
        <taxon>Duplodnaviria</taxon>
        <taxon>Heunggongvirae</taxon>
        <taxon>Uroviricota</taxon>
        <taxon>Caudoviricetes</taxon>
    </lineage>
</organism>
<evidence type="ECO:0000313" key="1">
    <source>
        <dbReference type="EMBL" id="DAG05629.1"/>
    </source>
</evidence>
<dbReference type="EMBL" id="BK016262">
    <property type="protein sequence ID" value="DAG05629.1"/>
    <property type="molecule type" value="Genomic_DNA"/>
</dbReference>
<proteinExistence type="predicted"/>
<sequence>MLARIYSIVCDTCDTSDTYINKPVFMGIPTYRLNRDCPKQSDT</sequence>
<accession>A0A8S5VFV8</accession>